<organism evidence="3 4">
    <name type="scientific">Halobacterium bonnevillei</name>
    <dbReference type="NCBI Taxonomy" id="2692200"/>
    <lineage>
        <taxon>Archaea</taxon>
        <taxon>Methanobacteriati</taxon>
        <taxon>Methanobacteriota</taxon>
        <taxon>Stenosarchaea group</taxon>
        <taxon>Halobacteria</taxon>
        <taxon>Halobacteriales</taxon>
        <taxon>Halobacteriaceae</taxon>
        <taxon>Halobacterium</taxon>
    </lineage>
</organism>
<proteinExistence type="predicted"/>
<dbReference type="OrthoDB" id="331021at2157"/>
<keyword evidence="1" id="KW-0472">Membrane</keyword>
<keyword evidence="1" id="KW-0812">Transmembrane</keyword>
<dbReference type="AlphaFoldDB" id="A0A6B0SLL2"/>
<protein>
    <recommendedName>
        <fullName evidence="2">DUF7344 domain-containing protein</fullName>
    </recommendedName>
</protein>
<sequence>MSLTRSSALAEADIHDILRNDRRRRVLEHLQESMGSVTLRELAETIAAHEAGESPPPRPLRESVYNSLHQTHLPKLDAEGVVDYDKNRKTVELQPGARDVNVYMEVVTKYGITWADYYRSLATLSLVVVVAAEIDVPLLEALPVLLVASAFLAVIAASTAYQLWTRRWTYLRSLLR</sequence>
<dbReference type="InterPro" id="IPR055768">
    <property type="entry name" value="DUF7344"/>
</dbReference>
<feature type="domain" description="DUF7344" evidence="2">
    <location>
        <begin position="15"/>
        <end position="92"/>
    </location>
</feature>
<accession>A0A6B0SLL2</accession>
<dbReference type="Proteomes" id="UP000471521">
    <property type="component" value="Unassembled WGS sequence"/>
</dbReference>
<keyword evidence="1" id="KW-1133">Transmembrane helix</keyword>
<name>A0A6B0SLL2_9EURY</name>
<evidence type="ECO:0000259" key="2">
    <source>
        <dbReference type="Pfam" id="PF24035"/>
    </source>
</evidence>
<dbReference type="Gene3D" id="1.10.10.10">
    <property type="entry name" value="Winged helix-like DNA-binding domain superfamily/Winged helix DNA-binding domain"/>
    <property type="match status" value="1"/>
</dbReference>
<dbReference type="Pfam" id="PF24035">
    <property type="entry name" value="DUF7344"/>
    <property type="match status" value="1"/>
</dbReference>
<gene>
    <name evidence="3" type="ORF">GRX66_03930</name>
</gene>
<dbReference type="InterPro" id="IPR036388">
    <property type="entry name" value="WH-like_DNA-bd_sf"/>
</dbReference>
<dbReference type="EMBL" id="WUUU01000015">
    <property type="protein sequence ID" value="MXR19790.1"/>
    <property type="molecule type" value="Genomic_DNA"/>
</dbReference>
<evidence type="ECO:0000313" key="3">
    <source>
        <dbReference type="EMBL" id="MXR19790.1"/>
    </source>
</evidence>
<evidence type="ECO:0000313" key="4">
    <source>
        <dbReference type="Proteomes" id="UP000471521"/>
    </source>
</evidence>
<reference evidence="3 4" key="1">
    <citation type="submission" date="2019-12" db="EMBL/GenBank/DDBJ databases">
        <title>Isolation and characterization of three novel carbon monoxide-oxidizing members of Halobacteria from salione crusts and soils.</title>
        <authorList>
            <person name="Myers M.R."/>
            <person name="King G.M."/>
        </authorList>
    </citation>
    <scope>NUCLEOTIDE SEQUENCE [LARGE SCALE GENOMIC DNA]</scope>
    <source>
        <strain evidence="3 4">PCN9</strain>
    </source>
</reference>
<feature type="transmembrane region" description="Helical" evidence="1">
    <location>
        <begin position="142"/>
        <end position="164"/>
    </location>
</feature>
<comment type="caution">
    <text evidence="3">The sequence shown here is derived from an EMBL/GenBank/DDBJ whole genome shotgun (WGS) entry which is preliminary data.</text>
</comment>
<evidence type="ECO:0000256" key="1">
    <source>
        <dbReference type="SAM" id="Phobius"/>
    </source>
</evidence>
<keyword evidence="4" id="KW-1185">Reference proteome</keyword>
<dbReference type="RefSeq" id="WP_159525363.1">
    <property type="nucleotide sequence ID" value="NZ_WUUU01000015.1"/>
</dbReference>
<feature type="transmembrane region" description="Helical" evidence="1">
    <location>
        <begin position="117"/>
        <end position="136"/>
    </location>
</feature>